<evidence type="ECO:0000256" key="2">
    <source>
        <dbReference type="SAM" id="Phobius"/>
    </source>
</evidence>
<evidence type="ECO:0000313" key="5">
    <source>
        <dbReference type="Proteomes" id="UP000036403"/>
    </source>
</evidence>
<gene>
    <name evidence="4" type="ORF">RF55_4050</name>
</gene>
<dbReference type="PaxDb" id="67767-A0A0J7KZI3"/>
<keyword evidence="5" id="KW-1185">Reference proteome</keyword>
<sequence length="358" mass="40766">MVQPRASSSVVVYLLIAIAHLCSCVRHDNYNDYALENDKICHPLNKRHQHDIRNGTAAIVTSRHMFDRWFVMKDQICTFTFKTGRGEGLFAVIHKMFFRRKGDQCLDFVRFKRSDGHYTDKFCGDIDRLGMYFPVPEFEDNSHNMDDTLLHSHDKFAEFDPIKKWKLFAMGSVTTEMETEIFISKERITQDGENLDLSIVYTPYKNCEKVDSEQYKPVGNNICIRKEYLCDMIYNCPLGICSDEINCSYITDRFPKDDTATKVTVGAVTTMILCFIIFIMCLWICKKSRKLCWSSDCAGPHMCSRPGSLPDADGGLGSNRAVPTAPMLEVAVSSPVANKDLPPSYDSLFPEQSNPARS</sequence>
<feature type="chain" id="PRO_5005290350" evidence="3">
    <location>
        <begin position="25"/>
        <end position="358"/>
    </location>
</feature>
<keyword evidence="2" id="KW-0472">Membrane</keyword>
<evidence type="ECO:0000256" key="1">
    <source>
        <dbReference type="SAM" id="MobiDB-lite"/>
    </source>
</evidence>
<comment type="caution">
    <text evidence="4">The sequence shown here is derived from an EMBL/GenBank/DDBJ whole genome shotgun (WGS) entry which is preliminary data.</text>
</comment>
<feature type="transmembrane region" description="Helical" evidence="2">
    <location>
        <begin position="263"/>
        <end position="285"/>
    </location>
</feature>
<proteinExistence type="predicted"/>
<evidence type="ECO:0000313" key="4">
    <source>
        <dbReference type="EMBL" id="KMQ95718.1"/>
    </source>
</evidence>
<name>A0A0J7KZI3_LASNI</name>
<feature type="region of interest" description="Disordered" evidence="1">
    <location>
        <begin position="337"/>
        <end position="358"/>
    </location>
</feature>
<feature type="signal peptide" evidence="3">
    <location>
        <begin position="1"/>
        <end position="24"/>
    </location>
</feature>
<dbReference type="EMBL" id="LBMM01001804">
    <property type="protein sequence ID" value="KMQ95718.1"/>
    <property type="molecule type" value="Genomic_DNA"/>
</dbReference>
<organism evidence="4 5">
    <name type="scientific">Lasius niger</name>
    <name type="common">Black garden ant</name>
    <dbReference type="NCBI Taxonomy" id="67767"/>
    <lineage>
        <taxon>Eukaryota</taxon>
        <taxon>Metazoa</taxon>
        <taxon>Ecdysozoa</taxon>
        <taxon>Arthropoda</taxon>
        <taxon>Hexapoda</taxon>
        <taxon>Insecta</taxon>
        <taxon>Pterygota</taxon>
        <taxon>Neoptera</taxon>
        <taxon>Endopterygota</taxon>
        <taxon>Hymenoptera</taxon>
        <taxon>Apocrita</taxon>
        <taxon>Aculeata</taxon>
        <taxon>Formicoidea</taxon>
        <taxon>Formicidae</taxon>
        <taxon>Formicinae</taxon>
        <taxon>Lasius</taxon>
        <taxon>Lasius</taxon>
    </lineage>
</organism>
<dbReference type="AlphaFoldDB" id="A0A0J7KZI3"/>
<protein>
    <submittedName>
        <fullName evidence="4">Uncharacterized protein</fullName>
    </submittedName>
</protein>
<keyword evidence="2" id="KW-0812">Transmembrane</keyword>
<keyword evidence="3" id="KW-0732">Signal</keyword>
<dbReference type="OrthoDB" id="47276at2759"/>
<evidence type="ECO:0000256" key="3">
    <source>
        <dbReference type="SAM" id="SignalP"/>
    </source>
</evidence>
<accession>A0A0J7KZI3</accession>
<reference evidence="4 5" key="1">
    <citation type="submission" date="2015-04" db="EMBL/GenBank/DDBJ databases">
        <title>Lasius niger genome sequencing.</title>
        <authorList>
            <person name="Konorov E.A."/>
            <person name="Nikitin M.A."/>
            <person name="Kirill M.V."/>
            <person name="Chang P."/>
        </authorList>
    </citation>
    <scope>NUCLEOTIDE SEQUENCE [LARGE SCALE GENOMIC DNA]</scope>
    <source>
        <tissue evidence="4">Whole</tissue>
    </source>
</reference>
<dbReference type="Proteomes" id="UP000036403">
    <property type="component" value="Unassembled WGS sequence"/>
</dbReference>
<keyword evidence="2" id="KW-1133">Transmembrane helix</keyword>